<dbReference type="PANTHER" id="PTHR11749">
    <property type="entry name" value="RIBULOSE-5-PHOSPHATE-3-EPIMERASE"/>
    <property type="match status" value="1"/>
</dbReference>
<name>A0A1J4V7J7_9BACT</name>
<dbReference type="AlphaFoldDB" id="A0A1J4V7J7"/>
<evidence type="ECO:0008006" key="5">
    <source>
        <dbReference type="Google" id="ProtNLM"/>
    </source>
</evidence>
<dbReference type="GO" id="GO:0016857">
    <property type="term" value="F:racemase and epimerase activity, acting on carbohydrates and derivatives"/>
    <property type="evidence" value="ECO:0007669"/>
    <property type="project" value="InterPro"/>
</dbReference>
<dbReference type="InterPro" id="IPR013785">
    <property type="entry name" value="Aldolase_TIM"/>
</dbReference>
<gene>
    <name evidence="3" type="ORF">AUJ77_00440</name>
</gene>
<evidence type="ECO:0000256" key="1">
    <source>
        <dbReference type="ARBA" id="ARBA00022723"/>
    </source>
</evidence>
<reference evidence="3 4" key="1">
    <citation type="journal article" date="2016" name="Environ. Microbiol.">
        <title>Genomic resolution of a cold subsurface aquifer community provides metabolic insights for novel microbes adapted to high CO concentrations.</title>
        <authorList>
            <person name="Probst A.J."/>
            <person name="Castelle C.J."/>
            <person name="Singh A."/>
            <person name="Brown C.T."/>
            <person name="Anantharaman K."/>
            <person name="Sharon I."/>
            <person name="Hug L.A."/>
            <person name="Burstein D."/>
            <person name="Emerson J.B."/>
            <person name="Thomas B.C."/>
            <person name="Banfield J.F."/>
        </authorList>
    </citation>
    <scope>NUCLEOTIDE SEQUENCE [LARGE SCALE GENOMIC DNA]</scope>
    <source>
        <strain evidence="3">CG1_02_43_90</strain>
    </source>
</reference>
<dbReference type="STRING" id="1805281.AUJ77_00440"/>
<dbReference type="Proteomes" id="UP000181992">
    <property type="component" value="Unassembled WGS sequence"/>
</dbReference>
<dbReference type="GO" id="GO:0005975">
    <property type="term" value="P:carbohydrate metabolic process"/>
    <property type="evidence" value="ECO:0007669"/>
    <property type="project" value="InterPro"/>
</dbReference>
<dbReference type="InterPro" id="IPR000056">
    <property type="entry name" value="Ribul_P_3_epim-like"/>
</dbReference>
<evidence type="ECO:0000313" key="4">
    <source>
        <dbReference type="Proteomes" id="UP000181992"/>
    </source>
</evidence>
<dbReference type="GO" id="GO:0046872">
    <property type="term" value="F:metal ion binding"/>
    <property type="evidence" value="ECO:0007669"/>
    <property type="project" value="UniProtKB-KW"/>
</dbReference>
<protein>
    <recommendedName>
        <fullName evidence="5">Ribulose-phosphate 3-epimerase</fullName>
    </recommendedName>
</protein>
<evidence type="ECO:0000313" key="3">
    <source>
        <dbReference type="EMBL" id="OIO31265.1"/>
    </source>
</evidence>
<dbReference type="SUPFAM" id="SSF51366">
    <property type="entry name" value="Ribulose-phoshate binding barrel"/>
    <property type="match status" value="1"/>
</dbReference>
<accession>A0A1J4V7J7</accession>
<dbReference type="Pfam" id="PF00834">
    <property type="entry name" value="Ribul_P_3_epim"/>
    <property type="match status" value="1"/>
</dbReference>
<dbReference type="Gene3D" id="3.20.20.70">
    <property type="entry name" value="Aldolase class I"/>
    <property type="match status" value="1"/>
</dbReference>
<evidence type="ECO:0000256" key="2">
    <source>
        <dbReference type="ARBA" id="ARBA00023235"/>
    </source>
</evidence>
<keyword evidence="1" id="KW-0479">Metal-binding</keyword>
<keyword evidence="2" id="KW-0413">Isomerase</keyword>
<dbReference type="EMBL" id="MNVN01000003">
    <property type="protein sequence ID" value="OIO31265.1"/>
    <property type="molecule type" value="Genomic_DNA"/>
</dbReference>
<proteinExistence type="predicted"/>
<organism evidence="3 4">
    <name type="scientific">Candidatus Nomurabacteria bacterium CG1_02_43_90</name>
    <dbReference type="NCBI Taxonomy" id="1805281"/>
    <lineage>
        <taxon>Bacteria</taxon>
        <taxon>Candidatus Nomuraibacteriota</taxon>
    </lineage>
</organism>
<sequence length="224" mass="25256">MAEIIPAIMPQDYDDLLEKVNLFVEVVPFVQLDIMDGKFVPERTWPYPLERDPHFGMIVDQEEGMPRWEDIDFEIDLMVENPEFMVPKWVMAGARRVIVHVESMKDFETIRSAVPDGLIELGLAINTTTPLSVVEPYVDRVDFVQCMGIARIGFQGEAFDERVLDNVRALHALRPDLPISIDGSVNFDTARSLVEAGATRLVAGSVILESENIISTIDELKNLL</sequence>
<dbReference type="InterPro" id="IPR011060">
    <property type="entry name" value="RibuloseP-bd_barrel"/>
</dbReference>
<comment type="caution">
    <text evidence="3">The sequence shown here is derived from an EMBL/GenBank/DDBJ whole genome shotgun (WGS) entry which is preliminary data.</text>
</comment>